<evidence type="ECO:0000313" key="2">
    <source>
        <dbReference type="EMBL" id="KAF2425525.1"/>
    </source>
</evidence>
<reference evidence="2" key="1">
    <citation type="journal article" date="2020" name="Stud. Mycol.">
        <title>101 Dothideomycetes genomes: a test case for predicting lifestyles and emergence of pathogens.</title>
        <authorList>
            <person name="Haridas S."/>
            <person name="Albert R."/>
            <person name="Binder M."/>
            <person name="Bloem J."/>
            <person name="Labutti K."/>
            <person name="Salamov A."/>
            <person name="Andreopoulos B."/>
            <person name="Baker S."/>
            <person name="Barry K."/>
            <person name="Bills G."/>
            <person name="Bluhm B."/>
            <person name="Cannon C."/>
            <person name="Castanera R."/>
            <person name="Culley D."/>
            <person name="Daum C."/>
            <person name="Ezra D."/>
            <person name="Gonzalez J."/>
            <person name="Henrissat B."/>
            <person name="Kuo A."/>
            <person name="Liang C."/>
            <person name="Lipzen A."/>
            <person name="Lutzoni F."/>
            <person name="Magnuson J."/>
            <person name="Mondo S."/>
            <person name="Nolan M."/>
            <person name="Ohm R."/>
            <person name="Pangilinan J."/>
            <person name="Park H.-J."/>
            <person name="Ramirez L."/>
            <person name="Alfaro M."/>
            <person name="Sun H."/>
            <person name="Tritt A."/>
            <person name="Yoshinaga Y."/>
            <person name="Zwiers L.-H."/>
            <person name="Turgeon B."/>
            <person name="Goodwin S."/>
            <person name="Spatafora J."/>
            <person name="Crous P."/>
            <person name="Grigoriev I."/>
        </authorList>
    </citation>
    <scope>NUCLEOTIDE SEQUENCE</scope>
    <source>
        <strain evidence="2">CBS 130266</strain>
    </source>
</reference>
<evidence type="ECO:0000313" key="3">
    <source>
        <dbReference type="Proteomes" id="UP000800235"/>
    </source>
</evidence>
<accession>A0A9P4NKR2</accession>
<organism evidence="2 3">
    <name type="scientific">Tothia fuscella</name>
    <dbReference type="NCBI Taxonomy" id="1048955"/>
    <lineage>
        <taxon>Eukaryota</taxon>
        <taxon>Fungi</taxon>
        <taxon>Dikarya</taxon>
        <taxon>Ascomycota</taxon>
        <taxon>Pezizomycotina</taxon>
        <taxon>Dothideomycetes</taxon>
        <taxon>Pleosporomycetidae</taxon>
        <taxon>Venturiales</taxon>
        <taxon>Cylindrosympodiaceae</taxon>
        <taxon>Tothia</taxon>
    </lineage>
</organism>
<proteinExistence type="predicted"/>
<name>A0A9P4NKR2_9PEZI</name>
<protein>
    <submittedName>
        <fullName evidence="2">Uncharacterized protein</fullName>
    </submittedName>
</protein>
<comment type="caution">
    <text evidence="2">The sequence shown here is derived from an EMBL/GenBank/DDBJ whole genome shotgun (WGS) entry which is preliminary data.</text>
</comment>
<evidence type="ECO:0000256" key="1">
    <source>
        <dbReference type="SAM" id="MobiDB-lite"/>
    </source>
</evidence>
<feature type="compositionally biased region" description="Basic residues" evidence="1">
    <location>
        <begin position="25"/>
        <end position="35"/>
    </location>
</feature>
<dbReference type="AlphaFoldDB" id="A0A9P4NKR2"/>
<feature type="region of interest" description="Disordered" evidence="1">
    <location>
        <begin position="1"/>
        <end position="79"/>
    </location>
</feature>
<sequence>MKLDNGTKHMPTKAHRGSPGAHPPSLRRGRQGRRIRGAEVVGGGEGVGEEVEGRSCSQDEGCGGGGREEEGTEGSSRSLHEVRGWRVGCGDGGCGRGHAFWDFGGTFLQGGVLCVQVGWVDRGNIKNEFEFVTEIMERPVTC</sequence>
<gene>
    <name evidence="2" type="ORF">EJ08DRAFT_399345</name>
</gene>
<dbReference type="Proteomes" id="UP000800235">
    <property type="component" value="Unassembled WGS sequence"/>
</dbReference>
<keyword evidence="3" id="KW-1185">Reference proteome</keyword>
<dbReference type="EMBL" id="MU007069">
    <property type="protein sequence ID" value="KAF2425525.1"/>
    <property type="molecule type" value="Genomic_DNA"/>
</dbReference>